<feature type="transmembrane region" description="Helical" evidence="8">
    <location>
        <begin position="631"/>
        <end position="655"/>
    </location>
</feature>
<keyword evidence="12" id="KW-1185">Reference proteome</keyword>
<feature type="repeat" description="NHL" evidence="7">
    <location>
        <begin position="90"/>
        <end position="131"/>
    </location>
</feature>
<dbReference type="OrthoDB" id="9799230at2"/>
<dbReference type="Proteomes" id="UP000249260">
    <property type="component" value="Unassembled WGS sequence"/>
</dbReference>
<evidence type="ECO:0000256" key="3">
    <source>
        <dbReference type="ARBA" id="ARBA00022737"/>
    </source>
</evidence>
<dbReference type="PANTHER" id="PTHR24104:SF25">
    <property type="entry name" value="PROTEIN LIN-41"/>
    <property type="match status" value="1"/>
</dbReference>
<dbReference type="GO" id="GO:0016020">
    <property type="term" value="C:membrane"/>
    <property type="evidence" value="ECO:0007669"/>
    <property type="project" value="UniProtKB-SubCell"/>
</dbReference>
<evidence type="ECO:0000256" key="6">
    <source>
        <dbReference type="PROSITE-ProRule" id="PRU00339"/>
    </source>
</evidence>
<dbReference type="PROSITE" id="PS50005">
    <property type="entry name" value="TPR"/>
    <property type="match status" value="1"/>
</dbReference>
<organism evidence="11 12">
    <name type="scientific">Paenibacillus montanisoli</name>
    <dbReference type="NCBI Taxonomy" id="2081970"/>
    <lineage>
        <taxon>Bacteria</taxon>
        <taxon>Bacillati</taxon>
        <taxon>Bacillota</taxon>
        <taxon>Bacilli</taxon>
        <taxon>Bacillales</taxon>
        <taxon>Paenibacillaceae</taxon>
        <taxon>Paenibacillus</taxon>
    </lineage>
</organism>
<feature type="signal peptide" evidence="9">
    <location>
        <begin position="1"/>
        <end position="28"/>
    </location>
</feature>
<dbReference type="SUPFAM" id="SSF101898">
    <property type="entry name" value="NHL repeat"/>
    <property type="match status" value="1"/>
</dbReference>
<evidence type="ECO:0000256" key="7">
    <source>
        <dbReference type="PROSITE-ProRule" id="PRU00504"/>
    </source>
</evidence>
<dbReference type="RefSeq" id="WP_112885397.1">
    <property type="nucleotide sequence ID" value="NZ_QLUW01000006.1"/>
</dbReference>
<evidence type="ECO:0000256" key="5">
    <source>
        <dbReference type="ARBA" id="ARBA00023136"/>
    </source>
</evidence>
<gene>
    <name evidence="11" type="ORF">DL346_26540</name>
</gene>
<dbReference type="InterPro" id="IPR011042">
    <property type="entry name" value="6-blade_b-propeller_TolB-like"/>
</dbReference>
<dbReference type="GO" id="GO:0008270">
    <property type="term" value="F:zinc ion binding"/>
    <property type="evidence" value="ECO:0007669"/>
    <property type="project" value="UniProtKB-KW"/>
</dbReference>
<feature type="transmembrane region" description="Helical" evidence="8">
    <location>
        <begin position="570"/>
        <end position="592"/>
    </location>
</feature>
<evidence type="ECO:0000256" key="1">
    <source>
        <dbReference type="ARBA" id="ARBA00004141"/>
    </source>
</evidence>
<name>A0A328TW95_9BACL</name>
<dbReference type="InterPro" id="IPR006977">
    <property type="entry name" value="Yip1_dom"/>
</dbReference>
<dbReference type="CDD" id="cd05819">
    <property type="entry name" value="NHL"/>
    <property type="match status" value="1"/>
</dbReference>
<keyword evidence="9" id="KW-0732">Signal</keyword>
<keyword evidence="4 8" id="KW-1133">Transmembrane helix</keyword>
<evidence type="ECO:0000313" key="12">
    <source>
        <dbReference type="Proteomes" id="UP000249260"/>
    </source>
</evidence>
<feature type="transmembrane region" description="Helical" evidence="8">
    <location>
        <begin position="540"/>
        <end position="558"/>
    </location>
</feature>
<proteinExistence type="predicted"/>
<feature type="repeat" description="TPR" evidence="6">
    <location>
        <begin position="379"/>
        <end position="412"/>
    </location>
</feature>
<feature type="transmembrane region" description="Helical" evidence="8">
    <location>
        <begin position="427"/>
        <end position="444"/>
    </location>
</feature>
<feature type="transmembrane region" description="Helical" evidence="8">
    <location>
        <begin position="598"/>
        <end position="619"/>
    </location>
</feature>
<evidence type="ECO:0000256" key="2">
    <source>
        <dbReference type="ARBA" id="ARBA00022692"/>
    </source>
</evidence>
<dbReference type="InterPro" id="IPR050952">
    <property type="entry name" value="TRIM-NHL_E3_ligases"/>
</dbReference>
<keyword evidence="3" id="KW-0677">Repeat</keyword>
<feature type="transmembrane region" description="Helical" evidence="8">
    <location>
        <begin position="499"/>
        <end position="520"/>
    </location>
</feature>
<protein>
    <recommendedName>
        <fullName evidence="10">Yip1 domain-containing protein</fullName>
    </recommendedName>
</protein>
<feature type="chain" id="PRO_5016401815" description="Yip1 domain-containing protein" evidence="9">
    <location>
        <begin position="29"/>
        <end position="675"/>
    </location>
</feature>
<keyword evidence="2 8" id="KW-0812">Transmembrane</keyword>
<dbReference type="Gene3D" id="1.25.40.10">
    <property type="entry name" value="Tetratricopeptide repeat domain"/>
    <property type="match status" value="1"/>
</dbReference>
<evidence type="ECO:0000256" key="9">
    <source>
        <dbReference type="SAM" id="SignalP"/>
    </source>
</evidence>
<dbReference type="AlphaFoldDB" id="A0A328TW95"/>
<dbReference type="Pfam" id="PF04893">
    <property type="entry name" value="Yip1"/>
    <property type="match status" value="1"/>
</dbReference>
<dbReference type="PANTHER" id="PTHR24104">
    <property type="entry name" value="E3 UBIQUITIN-PROTEIN LIGASE NHLRC1-RELATED"/>
    <property type="match status" value="1"/>
</dbReference>
<dbReference type="EMBL" id="QLUW01000006">
    <property type="protein sequence ID" value="RAP73813.1"/>
    <property type="molecule type" value="Genomic_DNA"/>
</dbReference>
<keyword evidence="6" id="KW-0802">TPR repeat</keyword>
<dbReference type="InterPro" id="IPR019734">
    <property type="entry name" value="TPR_rpt"/>
</dbReference>
<dbReference type="Gene3D" id="2.120.10.30">
    <property type="entry name" value="TolB, C-terminal domain"/>
    <property type="match status" value="1"/>
</dbReference>
<evidence type="ECO:0000256" key="4">
    <source>
        <dbReference type="ARBA" id="ARBA00022989"/>
    </source>
</evidence>
<evidence type="ECO:0000259" key="10">
    <source>
        <dbReference type="Pfam" id="PF04893"/>
    </source>
</evidence>
<comment type="caution">
    <text evidence="11">The sequence shown here is derived from an EMBL/GenBank/DDBJ whole genome shotgun (WGS) entry which is preliminary data.</text>
</comment>
<feature type="domain" description="Yip1" evidence="10">
    <location>
        <begin position="504"/>
        <end position="648"/>
    </location>
</feature>
<reference evidence="11 12" key="1">
    <citation type="submission" date="2018-06" db="EMBL/GenBank/DDBJ databases">
        <title>Paenibacillus montanisoli sp. nov., isolated from mountain area soil.</title>
        <authorList>
            <person name="Wu M."/>
        </authorList>
    </citation>
    <scope>NUCLEOTIDE SEQUENCE [LARGE SCALE GENOMIC DNA]</scope>
    <source>
        <strain evidence="11 12">RA17</strain>
    </source>
</reference>
<dbReference type="InterPro" id="IPR001258">
    <property type="entry name" value="NHL_repeat"/>
</dbReference>
<comment type="subcellular location">
    <subcellularLocation>
        <location evidence="1">Membrane</location>
        <topology evidence="1">Multi-pass membrane protein</topology>
    </subcellularLocation>
</comment>
<dbReference type="InterPro" id="IPR011990">
    <property type="entry name" value="TPR-like_helical_dom_sf"/>
</dbReference>
<evidence type="ECO:0000256" key="8">
    <source>
        <dbReference type="SAM" id="Phobius"/>
    </source>
</evidence>
<evidence type="ECO:0000313" key="11">
    <source>
        <dbReference type="EMBL" id="RAP73813.1"/>
    </source>
</evidence>
<dbReference type="PROSITE" id="PS51125">
    <property type="entry name" value="NHL"/>
    <property type="match status" value="1"/>
</dbReference>
<sequence>MRQRLRFITTLIFAVALCLSLIPGYAFAEATYKTYSGIFRTPDAYEPAGIIEKAGDTDFAAPSDIYIDKTDTLYVADMDNKRIVVMSRDGSLIRSFGEDVLQKPTGVFVDEKGTIFVADFGLEKVLKFGSDGKVEQEFVRPDSPLYGKNTPFKPLKVTVDRRGNVYIVSEGTTNGVIQMNPSGDFVGFFGQNQTQPSAKMMLQRFFFTEKQLEKLFKIVPNSPTNISIDAKGLIYTVTQGDEQESIKRLNISGYNMLRPGIYRDPLYTDMFVANDGNIFLISEKGQFYEIDTEGNLLFKSGSPDDGKSRSGLILNGSGIALDSKGYIYIADKGRNAIQLYEPTEFVTLVHSALNLYKDGYYVESEQPWREVEQRNSFFHLAHIGLGNAYMKQQLYTDAMDEYKKAFNLPGYSNAYWEVRNAWLQSNLIRVLLILIGCYALWSVLKRVHRRTGAFAAVVGIRNGVLSVRLIRELLFTGRFIKRPLDGLYGLKEEGRVSNLSATVLYALFIVEYIFTLYYTGFIFNPLGALGVNLVKDLTTALAPLIVWVISNYLVSTISEGEGKFSEVYQGTIYALAPYLIFHPIVVIVSNVLTVNEAFLFDFANTIIIVWCAVLLFMMVKEVHDYTIRGTIRNLFITMFTMLILSLVLFIVYVILHQVYDFADSVIQEMITRAEL</sequence>
<dbReference type="SUPFAM" id="SSF48452">
    <property type="entry name" value="TPR-like"/>
    <property type="match status" value="1"/>
</dbReference>
<accession>A0A328TW95</accession>
<keyword evidence="5 8" id="KW-0472">Membrane</keyword>